<evidence type="ECO:0000313" key="7">
    <source>
        <dbReference type="Proteomes" id="UP000028838"/>
    </source>
</evidence>
<evidence type="ECO:0000256" key="1">
    <source>
        <dbReference type="ARBA" id="ARBA00001974"/>
    </source>
</evidence>
<dbReference type="InterPro" id="IPR001834">
    <property type="entry name" value="CBR-like"/>
</dbReference>
<accession>A0A086L7K3</accession>
<dbReference type="Gene3D" id="3.40.50.80">
    <property type="entry name" value="Nucleotide-binding domain of ferredoxin-NADP reductase (FNR) module"/>
    <property type="match status" value="1"/>
</dbReference>
<dbReference type="EMBL" id="AEYH02001118">
    <property type="protein sequence ID" value="KFG52621.1"/>
    <property type="molecule type" value="Genomic_DNA"/>
</dbReference>
<evidence type="ECO:0000256" key="2">
    <source>
        <dbReference type="ARBA" id="ARBA00022630"/>
    </source>
</evidence>
<dbReference type="SUPFAM" id="SSF52343">
    <property type="entry name" value="Ferredoxin reductase-like, C-terminal NADP-linked domain"/>
    <property type="match status" value="1"/>
</dbReference>
<evidence type="ECO:0000256" key="3">
    <source>
        <dbReference type="ARBA" id="ARBA00022827"/>
    </source>
</evidence>
<dbReference type="GO" id="GO:0071949">
    <property type="term" value="F:FAD binding"/>
    <property type="evidence" value="ECO:0007669"/>
    <property type="project" value="TreeGrafter"/>
</dbReference>
<dbReference type="PANTHER" id="PTHR19370">
    <property type="entry name" value="NADH-CYTOCHROME B5 REDUCTASE"/>
    <property type="match status" value="1"/>
</dbReference>
<name>A0A086L7K3_TOXGO</name>
<organism evidence="6 7">
    <name type="scientific">Toxoplasma gondii FOU</name>
    <dbReference type="NCBI Taxonomy" id="943167"/>
    <lineage>
        <taxon>Eukaryota</taxon>
        <taxon>Sar</taxon>
        <taxon>Alveolata</taxon>
        <taxon>Apicomplexa</taxon>
        <taxon>Conoidasida</taxon>
        <taxon>Coccidia</taxon>
        <taxon>Eucoccidiorida</taxon>
        <taxon>Eimeriorina</taxon>
        <taxon>Sarcocystidae</taxon>
        <taxon>Toxoplasma</taxon>
    </lineage>
</organism>
<dbReference type="Pfam" id="PF00175">
    <property type="entry name" value="NAD_binding_1"/>
    <property type="match status" value="1"/>
</dbReference>
<gene>
    <name evidence="6" type="ORF">TGFOU_262910B</name>
</gene>
<dbReference type="InterPro" id="IPR001433">
    <property type="entry name" value="OxRdtase_FAD/NAD-bd"/>
</dbReference>
<keyword evidence="2" id="KW-0285">Flavoprotein</keyword>
<evidence type="ECO:0000256" key="4">
    <source>
        <dbReference type="ARBA" id="ARBA00023002"/>
    </source>
</evidence>
<comment type="caution">
    <text evidence="6">The sequence shown here is derived from an EMBL/GenBank/DDBJ whole genome shotgun (WGS) entry which is preliminary data.</text>
</comment>
<evidence type="ECO:0000313" key="6">
    <source>
        <dbReference type="EMBL" id="KFG52621.1"/>
    </source>
</evidence>
<dbReference type="GO" id="GO:0090524">
    <property type="term" value="F:cytochrome-b5 reductase activity, acting on NADH"/>
    <property type="evidence" value="ECO:0007669"/>
    <property type="project" value="UniProtKB-EC"/>
</dbReference>
<dbReference type="AlphaFoldDB" id="A0A086L7K3"/>
<protein>
    <submittedName>
        <fullName evidence="6">Putative NADH-cytochrome b5 reductase 1</fullName>
        <ecNumber evidence="6">1.6.2.2</ecNumber>
    </submittedName>
</protein>
<sequence>LEEMREQYPDQFECAFTVDVPSPTWRYFSGFVNEEMLKKVMPPPSSDTAILLCGAPPMVRSCSEQLAKLGYAKEDVLEF</sequence>
<evidence type="ECO:0000259" key="5">
    <source>
        <dbReference type="Pfam" id="PF00175"/>
    </source>
</evidence>
<feature type="non-terminal residue" evidence="6">
    <location>
        <position position="1"/>
    </location>
</feature>
<dbReference type="VEuPathDB" id="ToxoDB:TGFOU_262910B"/>
<dbReference type="Proteomes" id="UP000028838">
    <property type="component" value="Unassembled WGS sequence"/>
</dbReference>
<keyword evidence="3" id="KW-0274">FAD</keyword>
<dbReference type="EC" id="1.6.2.2" evidence="6"/>
<feature type="domain" description="Oxidoreductase FAD/NAD(P)-binding" evidence="5">
    <location>
        <begin position="1"/>
        <end position="63"/>
    </location>
</feature>
<dbReference type="InterPro" id="IPR039261">
    <property type="entry name" value="FNR_nucleotide-bd"/>
</dbReference>
<comment type="cofactor">
    <cofactor evidence="1">
        <name>FAD</name>
        <dbReference type="ChEBI" id="CHEBI:57692"/>
    </cofactor>
</comment>
<keyword evidence="4 6" id="KW-0560">Oxidoreductase</keyword>
<reference evidence="6 7" key="1">
    <citation type="submission" date="2014-07" db="EMBL/GenBank/DDBJ databases">
        <authorList>
            <person name="Sibley D."/>
            <person name="Venepally P."/>
            <person name="Karamycheva S."/>
            <person name="Hadjithomas M."/>
            <person name="Khan A."/>
            <person name="Brunk B."/>
            <person name="Roos D."/>
            <person name="Caler E."/>
            <person name="Lorenzi H."/>
        </authorList>
    </citation>
    <scope>NUCLEOTIDE SEQUENCE [LARGE SCALE GENOMIC DNA]</scope>
    <source>
        <strain evidence="6 7">FOU</strain>
    </source>
</reference>
<proteinExistence type="predicted"/>
<dbReference type="PANTHER" id="PTHR19370:SF185">
    <property type="entry name" value="NADH-CYTOCHROME B5 REDUCTASE"/>
    <property type="match status" value="1"/>
</dbReference>